<keyword evidence="2" id="KW-0677">Repeat</keyword>
<dbReference type="InterPro" id="IPR014867">
    <property type="entry name" value="Spore_coat_CotH_CotH2/3/7"/>
</dbReference>
<feature type="compositionally biased region" description="Polar residues" evidence="4">
    <location>
        <begin position="484"/>
        <end position="498"/>
    </location>
</feature>
<dbReference type="InterPro" id="IPR009034">
    <property type="entry name" value="Dockerin_dom_fun_sf"/>
</dbReference>
<dbReference type="AlphaFoldDB" id="A0A1Y1ZQ92"/>
<evidence type="ECO:0000313" key="7">
    <source>
        <dbReference type="Proteomes" id="UP000193920"/>
    </source>
</evidence>
<evidence type="ECO:0000313" key="6">
    <source>
        <dbReference type="EMBL" id="ORY12167.1"/>
    </source>
</evidence>
<gene>
    <name evidence="6" type="ORF">LY90DRAFT_708729</name>
</gene>
<dbReference type="PROSITE" id="PS51763">
    <property type="entry name" value="CBM10"/>
    <property type="match status" value="2"/>
</dbReference>
<dbReference type="SUPFAM" id="SSF64571">
    <property type="entry name" value="Cellulose docking domain, dockering"/>
    <property type="match status" value="2"/>
</dbReference>
<keyword evidence="3" id="KW-0378">Hydrolase</keyword>
<evidence type="ECO:0000259" key="5">
    <source>
        <dbReference type="PROSITE" id="PS51763"/>
    </source>
</evidence>
<organism evidence="6 7">
    <name type="scientific">Neocallimastix californiae</name>
    <dbReference type="NCBI Taxonomy" id="1754190"/>
    <lineage>
        <taxon>Eukaryota</taxon>
        <taxon>Fungi</taxon>
        <taxon>Fungi incertae sedis</taxon>
        <taxon>Chytridiomycota</taxon>
        <taxon>Chytridiomycota incertae sedis</taxon>
        <taxon>Neocallimastigomycetes</taxon>
        <taxon>Neocallimastigales</taxon>
        <taxon>Neocallimastigaceae</taxon>
        <taxon>Neocallimastix</taxon>
    </lineage>
</organism>
<sequence>MPDEQFALLKENCQFVGGNFVEQLKELFNNPPPMIPANNTEAEAGPGPAEEEEAFKTKDATLVVQVNGEEKSFKKITFSLGGSSSRIYGRQGFNLKIRGNKDLYGRSQFRIRSDAREATYLRSKLSCDIHNRLGLTSISANYITLYINEEYLGMYILMDAPKLPWIEQVYGEADTPNLYKCKDGSNYLSVMSSAELCYNENEDVTDRSEWVEFLTALDNAQSAEDIEDIFEVDQFLYEIALEYLTGSWDHFLSTGHNFSMYKQKSNGKWTIIYYDFDADFGQDVDNIEFGLTETDPNKDFPNYSFGEWDSKRQRIIEILIFKDPTRFLNILRKIVTEVFNPATLFAHIDELKEFIKPHVIKDKTADEIINRPGVLNKKGSDYSIEQWDANSEFTTIQDTVINSSAYGLKYWILAKYRYVCKTYKIECDQTYLDENYEYPVNKDVEGEIITGIWDGINFAILGFGSYKTDDIIVHEDSQAEKPTETSTEAQPTETTNDTKPAESTPAAQTYQCMAEIIGYPCCDKNVKTVYEKDVYGDWGYDFKKGEWCGLTPYTEQTNDEECWSEVFGYPCCKGCYVYETDDDGKWGYENQHWCGIQSYCSN</sequence>
<evidence type="ECO:0000256" key="4">
    <source>
        <dbReference type="SAM" id="MobiDB-lite"/>
    </source>
</evidence>
<dbReference type="EMBL" id="MCOG01000374">
    <property type="protein sequence ID" value="ORY12167.1"/>
    <property type="molecule type" value="Genomic_DNA"/>
</dbReference>
<dbReference type="OrthoDB" id="10267127at2759"/>
<keyword evidence="1" id="KW-0732">Signal</keyword>
<dbReference type="Gene3D" id="3.90.1220.10">
    <property type="entry name" value="Cellulose docking domain, dockering"/>
    <property type="match status" value="2"/>
</dbReference>
<dbReference type="PANTHER" id="PTHR40050:SF1">
    <property type="entry name" value="INNER SPORE COAT PROTEIN H"/>
    <property type="match status" value="1"/>
</dbReference>
<feature type="region of interest" description="Disordered" evidence="4">
    <location>
        <begin position="476"/>
        <end position="503"/>
    </location>
</feature>
<comment type="caution">
    <text evidence="6">The sequence shown here is derived from an EMBL/GenBank/DDBJ whole genome shotgun (WGS) entry which is preliminary data.</text>
</comment>
<reference evidence="6 7" key="1">
    <citation type="submission" date="2016-08" db="EMBL/GenBank/DDBJ databases">
        <title>A Parts List for Fungal Cellulosomes Revealed by Comparative Genomics.</title>
        <authorList>
            <consortium name="DOE Joint Genome Institute"/>
            <person name="Haitjema C.H."/>
            <person name="Gilmore S.P."/>
            <person name="Henske J.K."/>
            <person name="Solomon K.V."/>
            <person name="De Groot R."/>
            <person name="Kuo A."/>
            <person name="Mondo S.J."/>
            <person name="Salamov A.A."/>
            <person name="Labutti K."/>
            <person name="Zhao Z."/>
            <person name="Chiniquy J."/>
            <person name="Barry K."/>
            <person name="Brewer H.M."/>
            <person name="Purvine S.O."/>
            <person name="Wright A.T."/>
            <person name="Boxma B."/>
            <person name="Van Alen T."/>
            <person name="Hackstein J.H."/>
            <person name="Baker S.E."/>
            <person name="Grigoriev I.V."/>
            <person name="O'Malley M.A."/>
        </authorList>
    </citation>
    <scope>NUCLEOTIDE SEQUENCE [LARGE SCALE GENOMIC DNA]</scope>
    <source>
        <strain evidence="6 7">G1</strain>
    </source>
</reference>
<dbReference type="STRING" id="1754190.A0A1Y1ZQ92"/>
<protein>
    <recommendedName>
        <fullName evidence="5">CBM10 domain-containing protein</fullName>
    </recommendedName>
</protein>
<dbReference type="Proteomes" id="UP000193920">
    <property type="component" value="Unassembled WGS sequence"/>
</dbReference>
<dbReference type="PANTHER" id="PTHR40050">
    <property type="entry name" value="INNER SPORE COAT PROTEIN H"/>
    <property type="match status" value="1"/>
</dbReference>
<accession>A0A1Y1ZQ92</accession>
<dbReference type="Pfam" id="PF08757">
    <property type="entry name" value="CotH"/>
    <property type="match status" value="1"/>
</dbReference>
<feature type="domain" description="CBM10" evidence="5">
    <location>
        <begin position="511"/>
        <end position="551"/>
    </location>
</feature>
<keyword evidence="7" id="KW-1185">Reference proteome</keyword>
<evidence type="ECO:0000256" key="1">
    <source>
        <dbReference type="ARBA" id="ARBA00022729"/>
    </source>
</evidence>
<proteinExistence type="predicted"/>
<dbReference type="GO" id="GO:0016787">
    <property type="term" value="F:hydrolase activity"/>
    <property type="evidence" value="ECO:0007669"/>
    <property type="project" value="UniProtKB-KW"/>
</dbReference>
<dbReference type="Pfam" id="PF02013">
    <property type="entry name" value="CBM_10"/>
    <property type="match status" value="1"/>
</dbReference>
<dbReference type="InterPro" id="IPR002883">
    <property type="entry name" value="CBM10/Dockerin_dom"/>
</dbReference>
<name>A0A1Y1ZQ92_9FUNG</name>
<evidence type="ECO:0000256" key="3">
    <source>
        <dbReference type="ARBA" id="ARBA00022801"/>
    </source>
</evidence>
<evidence type="ECO:0000256" key="2">
    <source>
        <dbReference type="ARBA" id="ARBA00022737"/>
    </source>
</evidence>
<feature type="domain" description="CBM10" evidence="5">
    <location>
        <begin position="561"/>
        <end position="597"/>
    </location>
</feature>